<keyword evidence="3" id="KW-1185">Reference proteome</keyword>
<dbReference type="Proteomes" id="UP000626026">
    <property type="component" value="Unassembled WGS sequence"/>
</dbReference>
<dbReference type="Gene3D" id="2.150.10.10">
    <property type="entry name" value="Serralysin-like metalloprotease, C-terminal"/>
    <property type="match status" value="1"/>
</dbReference>
<feature type="region of interest" description="Disordered" evidence="1">
    <location>
        <begin position="112"/>
        <end position="136"/>
    </location>
</feature>
<evidence type="ECO:0000256" key="1">
    <source>
        <dbReference type="SAM" id="MobiDB-lite"/>
    </source>
</evidence>
<feature type="compositionally biased region" description="Basic residues" evidence="1">
    <location>
        <begin position="126"/>
        <end position="136"/>
    </location>
</feature>
<dbReference type="PROSITE" id="PS00330">
    <property type="entry name" value="HEMOLYSIN_CALCIUM"/>
    <property type="match status" value="2"/>
</dbReference>
<proteinExistence type="predicted"/>
<dbReference type="SUPFAM" id="SSF51120">
    <property type="entry name" value="beta-Roll"/>
    <property type="match status" value="1"/>
</dbReference>
<dbReference type="InterPro" id="IPR001343">
    <property type="entry name" value="Hemolysn_Ca-bd"/>
</dbReference>
<dbReference type="InterPro" id="IPR018511">
    <property type="entry name" value="Hemolysin-typ_Ca-bd_CS"/>
</dbReference>
<dbReference type="RefSeq" id="WP_187786681.1">
    <property type="nucleotide sequence ID" value="NZ_JACTVA010000059.1"/>
</dbReference>
<dbReference type="Pfam" id="PF00353">
    <property type="entry name" value="HemolysinCabind"/>
    <property type="match status" value="2"/>
</dbReference>
<comment type="caution">
    <text evidence="2">The sequence shown here is derived from an EMBL/GenBank/DDBJ whole genome shotgun (WGS) entry which is preliminary data.</text>
</comment>
<organism evidence="2 3">
    <name type="scientific">Teichococcus aerophilus</name>
    <dbReference type="NCBI Taxonomy" id="1224513"/>
    <lineage>
        <taxon>Bacteria</taxon>
        <taxon>Pseudomonadati</taxon>
        <taxon>Pseudomonadota</taxon>
        <taxon>Alphaproteobacteria</taxon>
        <taxon>Acetobacterales</taxon>
        <taxon>Roseomonadaceae</taxon>
        <taxon>Roseomonas</taxon>
    </lineage>
</organism>
<dbReference type="InterPro" id="IPR011049">
    <property type="entry name" value="Serralysin-like_metalloprot_C"/>
</dbReference>
<reference evidence="2 3" key="1">
    <citation type="journal article" date="2013" name="Int. J. Syst. Evol. Microbiol.">
        <title>Roseomonas aerophila sp. nov., isolated from air.</title>
        <authorList>
            <person name="Kim S.J."/>
            <person name="Weon H.Y."/>
            <person name="Ahn J.H."/>
            <person name="Hong S.B."/>
            <person name="Seok S.J."/>
            <person name="Whang K.S."/>
            <person name="Kwon S.W."/>
        </authorList>
    </citation>
    <scope>NUCLEOTIDE SEQUENCE [LARGE SCALE GENOMIC DNA]</scope>
    <source>
        <strain evidence="2 3">NBRC 108923</strain>
    </source>
</reference>
<gene>
    <name evidence="2" type="ORF">IBL26_22085</name>
</gene>
<dbReference type="PRINTS" id="PR00313">
    <property type="entry name" value="CABNDNGRPT"/>
</dbReference>
<accession>A0ABR7RSF1</accession>
<sequence length="136" mass="14290">MALLVGTSGNDVLAGIAEADEIRSLGGDDRLEGGCGNDQLFGGSGNDQLDCADAGAACRTPQHPCREDESLLRSAVQLPGDRSAWTGAATGQLREGKVSISRNSDISWLSRLMGSRVPPPRPAASSRRRGRYRLPG</sequence>
<evidence type="ECO:0000313" key="3">
    <source>
        <dbReference type="Proteomes" id="UP000626026"/>
    </source>
</evidence>
<dbReference type="EMBL" id="JACTVA010000059">
    <property type="protein sequence ID" value="MBC9209549.1"/>
    <property type="molecule type" value="Genomic_DNA"/>
</dbReference>
<evidence type="ECO:0000313" key="2">
    <source>
        <dbReference type="EMBL" id="MBC9209549.1"/>
    </source>
</evidence>
<name>A0ABR7RSF1_9PROT</name>
<protein>
    <submittedName>
        <fullName evidence="2">Uncharacterized protein</fullName>
    </submittedName>
</protein>